<dbReference type="InterPro" id="IPR036291">
    <property type="entry name" value="NAD(P)-bd_dom_sf"/>
</dbReference>
<evidence type="ECO:0000313" key="7">
    <source>
        <dbReference type="EMBL" id="OCA91989.1"/>
    </source>
</evidence>
<dbReference type="InterPro" id="IPR003710">
    <property type="entry name" value="ApbA"/>
</dbReference>
<feature type="domain" description="Ketopantoate reductase N-terminal" evidence="5">
    <location>
        <begin position="15"/>
        <end position="156"/>
    </location>
</feature>
<dbReference type="EMBL" id="MAYT01000003">
    <property type="protein sequence ID" value="OCA91989.1"/>
    <property type="molecule type" value="Genomic_DNA"/>
</dbReference>
<accession>A0A1B9B7F2</accession>
<dbReference type="InterPro" id="IPR013332">
    <property type="entry name" value="KPR_N"/>
</dbReference>
<dbReference type="GO" id="GO:0015940">
    <property type="term" value="P:pantothenate biosynthetic process"/>
    <property type="evidence" value="ECO:0007669"/>
    <property type="project" value="UniProtKB-UniPathway"/>
</dbReference>
<dbReference type="Pfam" id="PF02558">
    <property type="entry name" value="ApbA"/>
    <property type="match status" value="1"/>
</dbReference>
<evidence type="ECO:0000256" key="3">
    <source>
        <dbReference type="ARBA" id="ARBA00023002"/>
    </source>
</evidence>
<dbReference type="PANTHER" id="PTHR21708:SF26">
    <property type="entry name" value="2-DEHYDROPANTOATE 2-REDUCTASE"/>
    <property type="match status" value="1"/>
</dbReference>
<dbReference type="Gene3D" id="3.40.50.720">
    <property type="entry name" value="NAD(P)-binding Rossmann-like Domain"/>
    <property type="match status" value="1"/>
</dbReference>
<dbReference type="InterPro" id="IPR008927">
    <property type="entry name" value="6-PGluconate_DH-like_C_sf"/>
</dbReference>
<reference evidence="8" key="1">
    <citation type="submission" date="2016-05" db="EMBL/GenBank/DDBJ databases">
        <authorList>
            <person name="Liu B."/>
            <person name="Wang J."/>
            <person name="Zhu Y."/>
            <person name="Liu G."/>
            <person name="Chen Q."/>
            <person name="Chen Z."/>
            <person name="Lan J."/>
            <person name="Che J."/>
            <person name="Ge C."/>
            <person name="Shi H."/>
            <person name="Pan Z."/>
            <person name="Liu X."/>
        </authorList>
    </citation>
    <scope>NUCLEOTIDE SEQUENCE [LARGE SCALE GENOMIC DNA]</scope>
    <source>
        <strain evidence="8">FJAT-27215</strain>
    </source>
</reference>
<gene>
    <name evidence="7" type="ORF">A8F95_18975</name>
</gene>
<dbReference type="Gene3D" id="1.10.1040.10">
    <property type="entry name" value="N-(1-d-carboxylethyl)-l-norvaline Dehydrogenase, domain 2"/>
    <property type="match status" value="1"/>
</dbReference>
<dbReference type="NCBIfam" id="TIGR00745">
    <property type="entry name" value="apbA_panE"/>
    <property type="match status" value="1"/>
</dbReference>
<dbReference type="InterPro" id="IPR013328">
    <property type="entry name" value="6PGD_dom2"/>
</dbReference>
<dbReference type="AlphaFoldDB" id="A0A1B9B7F2"/>
<dbReference type="SUPFAM" id="SSF48179">
    <property type="entry name" value="6-phosphogluconate dehydrogenase C-terminal domain-like"/>
    <property type="match status" value="1"/>
</dbReference>
<keyword evidence="2 4" id="KW-0521">NADP</keyword>
<comment type="pathway">
    <text evidence="4">Cofactor biosynthesis; (R)-pantothenate biosynthesis; (R)-pantoate from 3-methyl-2-oxobutanoate: step 2/2.</text>
</comment>
<comment type="function">
    <text evidence="4">Catalyzes the NADPH-dependent reduction of ketopantoate into pantoic acid.</text>
</comment>
<organism evidence="7 8">
    <name type="scientific">Pseudobacillus wudalianchiensis</name>
    <dbReference type="NCBI Taxonomy" id="1743143"/>
    <lineage>
        <taxon>Bacteria</taxon>
        <taxon>Bacillati</taxon>
        <taxon>Bacillota</taxon>
        <taxon>Bacilli</taxon>
        <taxon>Bacillales</taxon>
        <taxon>Bacillaceae</taxon>
        <taxon>Pseudobacillus</taxon>
    </lineage>
</organism>
<sequence length="317" mass="35510">MKEGKLVKKIETVSLIGLGAVGAAYGSKLHDMLKDSFQVVASKERIQRYENTGIIVNGQDYRFHYITPETKREPVDLVIFAVKNADLSQAIQDVQHHIGPDTIILSLLNGISSEGEIESACENHPILYSVCVEIDAVRRQNETSFSTLGWIEYGEKDNSKSENVLAVQELFERAGIPYKISEDILHSMWWKFMVNVGINQTSAVLKAPYKIFQSVPSAYEWAESTMREVVALSQKVGANLTEEDVKSFRPILHNLSPNGKTSMLQDIEAGRKTEVDYLGGTVIELGKKYGVPTPINEQLYKIIHIMEDMTAYSPLNQ</sequence>
<comment type="caution">
    <text evidence="7">The sequence shown here is derived from an EMBL/GenBank/DDBJ whole genome shotgun (WGS) entry which is preliminary data.</text>
</comment>
<dbReference type="Proteomes" id="UP000092578">
    <property type="component" value="Unassembled WGS sequence"/>
</dbReference>
<evidence type="ECO:0000259" key="5">
    <source>
        <dbReference type="Pfam" id="PF02558"/>
    </source>
</evidence>
<dbReference type="GO" id="GO:0005737">
    <property type="term" value="C:cytoplasm"/>
    <property type="evidence" value="ECO:0007669"/>
    <property type="project" value="TreeGrafter"/>
</dbReference>
<dbReference type="GO" id="GO:0008677">
    <property type="term" value="F:2-dehydropantoate 2-reductase activity"/>
    <property type="evidence" value="ECO:0007669"/>
    <property type="project" value="UniProtKB-EC"/>
</dbReference>
<dbReference type="EC" id="1.1.1.169" evidence="4"/>
<dbReference type="UniPathway" id="UPA00028">
    <property type="reaction ID" value="UER00004"/>
</dbReference>
<dbReference type="PANTHER" id="PTHR21708">
    <property type="entry name" value="PROBABLE 2-DEHYDROPANTOATE 2-REDUCTASE"/>
    <property type="match status" value="1"/>
</dbReference>
<protein>
    <recommendedName>
        <fullName evidence="4">2-dehydropantoate 2-reductase</fullName>
        <ecNumber evidence="4">1.1.1.169</ecNumber>
    </recommendedName>
    <alternativeName>
        <fullName evidence="4">Ketopantoate reductase</fullName>
    </alternativeName>
</protein>
<keyword evidence="8" id="KW-1185">Reference proteome</keyword>
<evidence type="ECO:0000259" key="6">
    <source>
        <dbReference type="Pfam" id="PF08546"/>
    </source>
</evidence>
<evidence type="ECO:0000313" key="8">
    <source>
        <dbReference type="Proteomes" id="UP000092578"/>
    </source>
</evidence>
<evidence type="ECO:0000256" key="4">
    <source>
        <dbReference type="RuleBase" id="RU362068"/>
    </source>
</evidence>
<evidence type="ECO:0000256" key="1">
    <source>
        <dbReference type="ARBA" id="ARBA00007870"/>
    </source>
</evidence>
<comment type="similarity">
    <text evidence="1 4">Belongs to the ketopantoate reductase family.</text>
</comment>
<proteinExistence type="inferred from homology"/>
<evidence type="ECO:0000256" key="2">
    <source>
        <dbReference type="ARBA" id="ARBA00022857"/>
    </source>
</evidence>
<dbReference type="InterPro" id="IPR013752">
    <property type="entry name" value="KPA_reductase"/>
</dbReference>
<feature type="domain" description="Ketopantoate reductase C-terminal" evidence="6">
    <location>
        <begin position="183"/>
        <end position="306"/>
    </location>
</feature>
<dbReference type="SUPFAM" id="SSF51735">
    <property type="entry name" value="NAD(P)-binding Rossmann-fold domains"/>
    <property type="match status" value="1"/>
</dbReference>
<keyword evidence="3 4" id="KW-0560">Oxidoreductase</keyword>
<comment type="catalytic activity">
    <reaction evidence="4">
        <text>(R)-pantoate + NADP(+) = 2-dehydropantoate + NADPH + H(+)</text>
        <dbReference type="Rhea" id="RHEA:16233"/>
        <dbReference type="ChEBI" id="CHEBI:11561"/>
        <dbReference type="ChEBI" id="CHEBI:15378"/>
        <dbReference type="ChEBI" id="CHEBI:15980"/>
        <dbReference type="ChEBI" id="CHEBI:57783"/>
        <dbReference type="ChEBI" id="CHEBI:58349"/>
        <dbReference type="EC" id="1.1.1.169"/>
    </reaction>
</comment>
<name>A0A1B9B7F2_9BACI</name>
<dbReference type="Pfam" id="PF08546">
    <property type="entry name" value="ApbA_C"/>
    <property type="match status" value="1"/>
</dbReference>
<dbReference type="InterPro" id="IPR051402">
    <property type="entry name" value="KPR-Related"/>
</dbReference>
<keyword evidence="4" id="KW-0566">Pantothenate biosynthesis</keyword>